<organism evidence="9 10">
    <name type="scientific">Syrrhaptes paradoxus</name>
    <name type="common">Pallas's sandgrouse</name>
    <dbReference type="NCBI Taxonomy" id="302527"/>
    <lineage>
        <taxon>Eukaryota</taxon>
        <taxon>Metazoa</taxon>
        <taxon>Chordata</taxon>
        <taxon>Craniata</taxon>
        <taxon>Vertebrata</taxon>
        <taxon>Euteleostomi</taxon>
        <taxon>Archelosauria</taxon>
        <taxon>Archosauria</taxon>
        <taxon>Dinosauria</taxon>
        <taxon>Saurischia</taxon>
        <taxon>Theropoda</taxon>
        <taxon>Coelurosauria</taxon>
        <taxon>Aves</taxon>
        <taxon>Neognathae</taxon>
        <taxon>Neoaves</taxon>
        <taxon>Columbimorphae</taxon>
        <taxon>Pterocliformes</taxon>
        <taxon>Pteroclidae</taxon>
        <taxon>Syrrhaptes</taxon>
    </lineage>
</organism>
<keyword evidence="3" id="KW-0406">Ion transport</keyword>
<feature type="binding site" evidence="7">
    <location>
        <position position="180"/>
    </location>
    <ligand>
        <name>cyanocob(III)alamin</name>
        <dbReference type="ChEBI" id="CHEBI:17439"/>
    </ligand>
</feature>
<accession>A0A7L3AFP4</accession>
<reference evidence="9 10" key="1">
    <citation type="submission" date="2019-09" db="EMBL/GenBank/DDBJ databases">
        <title>Bird 10,000 Genomes (B10K) Project - Family phase.</title>
        <authorList>
            <person name="Zhang G."/>
        </authorList>
    </citation>
    <scope>NUCLEOTIDE SEQUENCE [LARGE SCALE GENOMIC DNA]</scope>
    <source>
        <strain evidence="9">B10K-DU-003-42</strain>
        <tissue evidence="9">Mixed tissue sample</tissue>
    </source>
</reference>
<comment type="caution">
    <text evidence="9">The sequence shown here is derived from an EMBL/GenBank/DDBJ whole genome shotgun (WGS) entry which is preliminary data.</text>
</comment>
<dbReference type="GO" id="GO:0006824">
    <property type="term" value="P:cobalt ion transport"/>
    <property type="evidence" value="ECO:0007669"/>
    <property type="project" value="UniProtKB-KW"/>
</dbReference>
<dbReference type="GO" id="GO:0015889">
    <property type="term" value="P:cobalamin transport"/>
    <property type="evidence" value="ECO:0007669"/>
    <property type="project" value="InterPro"/>
</dbReference>
<dbReference type="EMBL" id="VZTO01003689">
    <property type="protein sequence ID" value="NXT18792.1"/>
    <property type="molecule type" value="Genomic_DNA"/>
</dbReference>
<keyword evidence="3" id="KW-0813">Transport</keyword>
<keyword evidence="5" id="KW-0732">Signal</keyword>
<dbReference type="GO" id="GO:0031419">
    <property type="term" value="F:cobalamin binding"/>
    <property type="evidence" value="ECO:0007669"/>
    <property type="project" value="InterPro"/>
</dbReference>
<dbReference type="InterPro" id="IPR051588">
    <property type="entry name" value="Cobalamin_Transport"/>
</dbReference>
<keyword evidence="3" id="KW-0171">Cobalt transport</keyword>
<dbReference type="PANTHER" id="PTHR10559:SF15">
    <property type="entry name" value="COBALAMIN BINDING INTRINSIC FACTOR"/>
    <property type="match status" value="1"/>
</dbReference>
<feature type="non-terminal residue" evidence="9">
    <location>
        <position position="202"/>
    </location>
</feature>
<dbReference type="Pfam" id="PF14478">
    <property type="entry name" value="DUF4430"/>
    <property type="match status" value="1"/>
</dbReference>
<dbReference type="PANTHER" id="PTHR10559">
    <property type="entry name" value="TRANSCOBALAMIN-1/GASTRIC INTRINSIC FACTOR"/>
    <property type="match status" value="1"/>
</dbReference>
<feature type="binding site" evidence="7">
    <location>
        <position position="202"/>
    </location>
    <ligand>
        <name>cyanocob(III)alamin</name>
        <dbReference type="ChEBI" id="CHEBI:17439"/>
    </ligand>
</feature>
<dbReference type="Gene3D" id="2.170.130.30">
    <property type="match status" value="1"/>
</dbReference>
<feature type="non-terminal residue" evidence="9">
    <location>
        <position position="1"/>
    </location>
</feature>
<evidence type="ECO:0000256" key="2">
    <source>
        <dbReference type="ARBA" id="ARBA00006449"/>
    </source>
</evidence>
<feature type="binding site" evidence="7">
    <location>
        <position position="8"/>
    </location>
    <ligand>
        <name>cyanocob(III)alamin</name>
        <dbReference type="ChEBI" id="CHEBI:17439"/>
    </ligand>
</feature>
<dbReference type="Gene3D" id="1.50.10.20">
    <property type="match status" value="1"/>
</dbReference>
<dbReference type="AlphaFoldDB" id="A0A7L3AFP4"/>
<evidence type="ECO:0000256" key="1">
    <source>
        <dbReference type="ARBA" id="ARBA00004613"/>
    </source>
</evidence>
<keyword evidence="10" id="KW-1185">Reference proteome</keyword>
<keyword evidence="6 7" id="KW-0170">Cobalt</keyword>
<dbReference type="Proteomes" id="UP000536260">
    <property type="component" value="Unassembled WGS sequence"/>
</dbReference>
<proteinExistence type="inferred from homology"/>
<dbReference type="GO" id="GO:0005615">
    <property type="term" value="C:extracellular space"/>
    <property type="evidence" value="ECO:0007669"/>
    <property type="project" value="TreeGrafter"/>
</dbReference>
<comment type="subcellular location">
    <subcellularLocation>
        <location evidence="1">Secreted</location>
    </subcellularLocation>
</comment>
<dbReference type="InterPro" id="IPR002157">
    <property type="entry name" value="Cbl-bd_prot"/>
</dbReference>
<comment type="similarity">
    <text evidence="2">Belongs to the eukaryotic cobalamin transport proteins family.</text>
</comment>
<evidence type="ECO:0000256" key="3">
    <source>
        <dbReference type="ARBA" id="ARBA00022426"/>
    </source>
</evidence>
<evidence type="ECO:0000313" key="9">
    <source>
        <dbReference type="EMBL" id="NXT18792.1"/>
    </source>
</evidence>
<feature type="binding site" evidence="7">
    <location>
        <position position="53"/>
    </location>
    <ligand>
        <name>cyanocob(III)alamin</name>
        <dbReference type="ChEBI" id="CHEBI:17439"/>
    </ligand>
</feature>
<dbReference type="InterPro" id="IPR027954">
    <property type="entry name" value="Transcobalamin-like_C"/>
</dbReference>
<sequence length="202" mass="21586">ESGGVIGNIYSMGLALQALGSTGKFYAPRPWDCAQAFSVVYGHDYRQPTAVAQLLPALLGRSYLHAADPDCAAGRTVSPQLSPSPKLPTVGVPRATAITVTYSIVNQLQGQPFSFTVAVAVPPGSTLLDVMEAAKEKDPHAFSFVTTDTSWGPFVVSIHGLAGDNGDRTYWRFLSGTKPLPEGIGTYTPQDREHIQAVFSKY</sequence>
<evidence type="ECO:0000256" key="7">
    <source>
        <dbReference type="PIRSR" id="PIRSR602157-1"/>
    </source>
</evidence>
<evidence type="ECO:0000256" key="5">
    <source>
        <dbReference type="ARBA" id="ARBA00022729"/>
    </source>
</evidence>
<evidence type="ECO:0000256" key="4">
    <source>
        <dbReference type="ARBA" id="ARBA00022525"/>
    </source>
</evidence>
<feature type="domain" description="Transcobalamin-like C-terminal" evidence="8">
    <location>
        <begin position="124"/>
        <end position="196"/>
    </location>
</feature>
<protein>
    <submittedName>
        <fullName evidence="9">IF factor</fullName>
    </submittedName>
</protein>
<name>A0A7L3AFP4_9AVES</name>
<dbReference type="Pfam" id="PF01122">
    <property type="entry name" value="Cobalamin_bind"/>
    <property type="match status" value="1"/>
</dbReference>
<evidence type="ECO:0000256" key="6">
    <source>
        <dbReference type="ARBA" id="ARBA00023285"/>
    </source>
</evidence>
<gene>
    <name evidence="9" type="primary">Gif</name>
    <name evidence="9" type="ORF">SYRPAR_R00946</name>
</gene>
<evidence type="ECO:0000259" key="8">
    <source>
        <dbReference type="Pfam" id="PF14478"/>
    </source>
</evidence>
<keyword evidence="4" id="KW-0964">Secreted</keyword>
<evidence type="ECO:0000313" key="10">
    <source>
        <dbReference type="Proteomes" id="UP000536260"/>
    </source>
</evidence>